<dbReference type="InterPro" id="IPR036188">
    <property type="entry name" value="FAD/NAD-bd_sf"/>
</dbReference>
<gene>
    <name evidence="7" type="primary">carAd</name>
</gene>
<dbReference type="PRINTS" id="PR00411">
    <property type="entry name" value="PNDRDTASEI"/>
</dbReference>
<accession>W6JNG1</accession>
<dbReference type="Gene3D" id="3.30.390.30">
    <property type="match status" value="1"/>
</dbReference>
<dbReference type="InterPro" id="IPR023753">
    <property type="entry name" value="FAD/NAD-binding_dom"/>
</dbReference>
<evidence type="ECO:0000259" key="5">
    <source>
        <dbReference type="Pfam" id="PF07992"/>
    </source>
</evidence>
<proteinExistence type="predicted"/>
<evidence type="ECO:0000256" key="1">
    <source>
        <dbReference type="ARBA" id="ARBA00001974"/>
    </source>
</evidence>
<sequence length="393" mass="42056">MTRQYTHLVIGGGVTGGRAVEALSKRADSVALISAEQWRPYSRPPLSKEALVDGRSIGSLCLRDPSWYEAQGAELWLGDRVVALDPHEPVVELASGSVISFDHLLLAPGVEPIRLNVPGGDLAGVHYLRTYDDAIQLRHAVEVRDRQCRVVIVGGGFIGSEIAASLAKMNVQVTIVEAMTQLMGQALGDEVGSLLTERHREAGVDVLLDARVDSVLGGASVEGVRLADGTDIACELVVVGIGARPQLDWLAGSGVDIDGGIVVDQYCRTSRSNVYAAGDAAFMYSPRLGRHRRLEHEANAQSQGVVAARNMLGGSAVHDPIEYCWSTQHDLDIWTLGHTSRGSEVSLEVEADGRQALAFYRDSGRIVGVAGINRPDDLTRARELLTSLTAAIA</sequence>
<dbReference type="GO" id="GO:0016651">
    <property type="term" value="F:oxidoreductase activity, acting on NAD(P)H"/>
    <property type="evidence" value="ECO:0007669"/>
    <property type="project" value="TreeGrafter"/>
</dbReference>
<dbReference type="Gene3D" id="3.50.50.60">
    <property type="entry name" value="FAD/NAD(P)-binding domain"/>
    <property type="match status" value="2"/>
</dbReference>
<dbReference type="PRINTS" id="PR00368">
    <property type="entry name" value="FADPNR"/>
</dbReference>
<keyword evidence="2" id="KW-0285">Flavoprotein</keyword>
<dbReference type="GO" id="GO:0005737">
    <property type="term" value="C:cytoplasm"/>
    <property type="evidence" value="ECO:0007669"/>
    <property type="project" value="TreeGrafter"/>
</dbReference>
<dbReference type="SUPFAM" id="SSF51905">
    <property type="entry name" value="FAD/NAD(P)-binding domain"/>
    <property type="match status" value="2"/>
</dbReference>
<organism evidence="7">
    <name type="scientific">Janibacter sp. OC11</name>
    <dbReference type="NCBI Taxonomy" id="1450653"/>
    <lineage>
        <taxon>Bacteria</taxon>
        <taxon>Bacillati</taxon>
        <taxon>Actinomycetota</taxon>
        <taxon>Actinomycetes</taxon>
        <taxon>Micrococcales</taxon>
        <taxon>Intrasporangiaceae</taxon>
        <taxon>Janibacter</taxon>
    </lineage>
</organism>
<dbReference type="Pfam" id="PF07992">
    <property type="entry name" value="Pyr_redox_2"/>
    <property type="match status" value="1"/>
</dbReference>
<dbReference type="AlphaFoldDB" id="W6JNG1"/>
<dbReference type="InterPro" id="IPR028202">
    <property type="entry name" value="Reductase_C"/>
</dbReference>
<dbReference type="PANTHER" id="PTHR43557">
    <property type="entry name" value="APOPTOSIS-INDUCING FACTOR 1"/>
    <property type="match status" value="1"/>
</dbReference>
<evidence type="ECO:0000313" key="7">
    <source>
        <dbReference type="EMBL" id="BAO50825.1"/>
    </source>
</evidence>
<dbReference type="EMBL" id="AB904213">
    <property type="protein sequence ID" value="BAO50825.1"/>
    <property type="molecule type" value="Genomic_DNA"/>
</dbReference>
<evidence type="ECO:0000256" key="4">
    <source>
        <dbReference type="ARBA" id="ARBA00023002"/>
    </source>
</evidence>
<evidence type="ECO:0000256" key="3">
    <source>
        <dbReference type="ARBA" id="ARBA00022827"/>
    </source>
</evidence>
<feature type="domain" description="FAD/NAD(P)-binding" evidence="5">
    <location>
        <begin position="6"/>
        <end position="304"/>
    </location>
</feature>
<dbReference type="Pfam" id="PF14759">
    <property type="entry name" value="Reductase_C"/>
    <property type="match status" value="1"/>
</dbReference>
<comment type="cofactor">
    <cofactor evidence="1">
        <name>FAD</name>
        <dbReference type="ChEBI" id="CHEBI:57692"/>
    </cofactor>
</comment>
<evidence type="ECO:0000256" key="2">
    <source>
        <dbReference type="ARBA" id="ARBA00022630"/>
    </source>
</evidence>
<feature type="domain" description="Reductase C-terminal" evidence="6">
    <location>
        <begin position="323"/>
        <end position="387"/>
    </location>
</feature>
<keyword evidence="3" id="KW-0274">FAD</keyword>
<dbReference type="GO" id="GO:0051213">
    <property type="term" value="F:dioxygenase activity"/>
    <property type="evidence" value="ECO:0007669"/>
    <property type="project" value="UniProtKB-KW"/>
</dbReference>
<dbReference type="PANTHER" id="PTHR43557:SF2">
    <property type="entry name" value="RIESKE DOMAIN-CONTAINING PROTEIN-RELATED"/>
    <property type="match status" value="1"/>
</dbReference>
<reference evidence="7" key="1">
    <citation type="submission" date="2014-01" db="EMBL/GenBank/DDBJ databases">
        <title>Characterization and genetic analyses of a carbazole-degrading gram-positive marine isolate, Janibacter sp. strain OC11.</title>
        <authorList>
            <person name="Oba S."/>
            <person name="Suzuki T."/>
            <person name="Maeda R."/>
            <person name="Omori T."/>
            <person name="Fuse H."/>
        </authorList>
    </citation>
    <scope>NUCLEOTIDE SEQUENCE</scope>
    <source>
        <strain evidence="7">OC11</strain>
    </source>
</reference>
<protein>
    <submittedName>
        <fullName evidence="7">Ferredoxin reductase component of carbazole 1,9a-dioxygenase</fullName>
    </submittedName>
</protein>
<keyword evidence="7" id="KW-0223">Dioxygenase</keyword>
<dbReference type="SUPFAM" id="SSF55424">
    <property type="entry name" value="FAD/NAD-linked reductases, dimerisation (C-terminal) domain"/>
    <property type="match status" value="1"/>
</dbReference>
<name>W6JNG1_9MICO</name>
<dbReference type="InterPro" id="IPR016156">
    <property type="entry name" value="FAD/NAD-linked_Rdtase_dimer_sf"/>
</dbReference>
<evidence type="ECO:0000259" key="6">
    <source>
        <dbReference type="Pfam" id="PF14759"/>
    </source>
</evidence>
<dbReference type="InterPro" id="IPR050446">
    <property type="entry name" value="FAD-oxidoreductase/Apoptosis"/>
</dbReference>
<keyword evidence="4" id="KW-0560">Oxidoreductase</keyword>